<accession>A0A6F9DTW0</accession>
<proteinExistence type="evidence at transcript level"/>
<dbReference type="InterPro" id="IPR001611">
    <property type="entry name" value="Leu-rich_rpt"/>
</dbReference>
<keyword evidence="2" id="KW-0963">Cytoplasm</keyword>
<dbReference type="PANTHER" id="PTHR24107">
    <property type="entry name" value="YNEIN REGULATORY COMPLEX SUBUNIT 5"/>
    <property type="match status" value="1"/>
</dbReference>
<evidence type="ECO:0000256" key="3">
    <source>
        <dbReference type="ARBA" id="ARBA00023212"/>
    </source>
</evidence>
<name>A0A6F9DTW0_9ASCI</name>
<comment type="subcellular location">
    <subcellularLocation>
        <location evidence="1">Cytoplasm</location>
        <location evidence="1">Cytoskeleton</location>
    </subcellularLocation>
</comment>
<dbReference type="Pfam" id="PF13516">
    <property type="entry name" value="LRR_6"/>
    <property type="match status" value="4"/>
</dbReference>
<evidence type="ECO:0000256" key="2">
    <source>
        <dbReference type="ARBA" id="ARBA00022490"/>
    </source>
</evidence>
<dbReference type="AlphaFoldDB" id="A0A6F9DTW0"/>
<protein>
    <submittedName>
        <fullName evidence="4">T-complex-associated testis-expressed protein 1-like</fullName>
    </submittedName>
</protein>
<reference evidence="4" key="1">
    <citation type="submission" date="2020-04" db="EMBL/GenBank/DDBJ databases">
        <authorList>
            <person name="Neveu A P."/>
        </authorList>
    </citation>
    <scope>NUCLEOTIDE SEQUENCE</scope>
    <source>
        <tissue evidence="4">Whole embryo</tissue>
    </source>
</reference>
<organism evidence="4">
    <name type="scientific">Phallusia mammillata</name>
    <dbReference type="NCBI Taxonomy" id="59560"/>
    <lineage>
        <taxon>Eukaryota</taxon>
        <taxon>Metazoa</taxon>
        <taxon>Chordata</taxon>
        <taxon>Tunicata</taxon>
        <taxon>Ascidiacea</taxon>
        <taxon>Phlebobranchia</taxon>
        <taxon>Ascidiidae</taxon>
        <taxon>Phallusia</taxon>
    </lineage>
</organism>
<dbReference type="Gene3D" id="3.80.10.10">
    <property type="entry name" value="Ribonuclease Inhibitor"/>
    <property type="match status" value="2"/>
</dbReference>
<keyword evidence="3" id="KW-0206">Cytoskeleton</keyword>
<dbReference type="GO" id="GO:0005856">
    <property type="term" value="C:cytoskeleton"/>
    <property type="evidence" value="ECO:0007669"/>
    <property type="project" value="UniProtKB-SubCell"/>
</dbReference>
<dbReference type="InterPro" id="IPR032675">
    <property type="entry name" value="LRR_dom_sf"/>
</dbReference>
<dbReference type="EMBL" id="LR791012">
    <property type="protein sequence ID" value="CAB3266874.1"/>
    <property type="molecule type" value="mRNA"/>
</dbReference>
<dbReference type="SUPFAM" id="SSF52047">
    <property type="entry name" value="RNI-like"/>
    <property type="match status" value="1"/>
</dbReference>
<dbReference type="InterPro" id="IPR052410">
    <property type="entry name" value="DRC5"/>
</dbReference>
<evidence type="ECO:0000256" key="1">
    <source>
        <dbReference type="ARBA" id="ARBA00004245"/>
    </source>
</evidence>
<evidence type="ECO:0000313" key="4">
    <source>
        <dbReference type="EMBL" id="CAB3266874.1"/>
    </source>
</evidence>
<dbReference type="SMART" id="SM00368">
    <property type="entry name" value="LRR_RI"/>
    <property type="match status" value="4"/>
</dbReference>
<gene>
    <name evidence="4" type="primary">Tcte1</name>
</gene>
<sequence>MVVTDIRSSLVKKAIGPSAGVKQDPKTLRRIIAEDPDWSLATVPLMKDLAINHIVANFKEHPVLKGLHSKDKIKVLDKIDTNIPLEVTAHLVDDEGYWKRCCKGKYQVCDVSTYGGSWKRMFFEKYLEGLIETFVPEQTSDEVIDKAIPLASRYVRRLNIRQLLPPVKDTTKTDDAASDVFSDTGSEAPSMDHFEFGAVLEKMPHLEELKVMYGVNDCGMNFEWNLFQFTQRDCLLLAKSIKSCKQLKSICIHQSKVDDAKVRVLISHFLDHPSLTDVDLSQNCIGDRGARAVAKLINNRCPNLRRVTLTGNIIRGDGTKAIAYALTKNTHLKELNLRLNRLGDEGGQAIMNALLKNNSLKSINVSGNDMTEPTATVLSQVLQTNTSLTSINISGNRIGTDGGKQLQEGMEVNKTVIKLDLRLTEAGQESEYCINQVLKANQDKAREAKEAMNSANNLR</sequence>
<dbReference type="PANTHER" id="PTHR24107:SF20">
    <property type="entry name" value="DYNEIN REGULATORY COMPLEX SUBUNIT 5"/>
    <property type="match status" value="1"/>
</dbReference>